<gene>
    <name evidence="2" type="ORF">AQPW35_00230</name>
</gene>
<evidence type="ECO:0000313" key="2">
    <source>
        <dbReference type="EMBL" id="GCL60942.1"/>
    </source>
</evidence>
<keyword evidence="3" id="KW-1185">Reference proteome</keyword>
<reference evidence="3" key="1">
    <citation type="submission" date="2019-03" db="EMBL/GenBank/DDBJ databases">
        <title>Aquabacterium pictum sp.nov., the first bacteriochlorophyll a-containing freshwater bacterium in the genus Aquabacterium of the class Betaproteobacteria.</title>
        <authorList>
            <person name="Hirose S."/>
            <person name="Tank M."/>
            <person name="Hara E."/>
            <person name="Tamaki H."/>
            <person name="Takaichi S."/>
            <person name="Haruta S."/>
            <person name="Hanada S."/>
        </authorList>
    </citation>
    <scope>NUCLEOTIDE SEQUENCE [LARGE SCALE GENOMIC DNA]</scope>
    <source>
        <strain evidence="3">W35</strain>
    </source>
</reference>
<feature type="transmembrane region" description="Helical" evidence="1">
    <location>
        <begin position="116"/>
        <end position="135"/>
    </location>
</feature>
<keyword evidence="1" id="KW-0472">Membrane</keyword>
<accession>A0A480ALT6</accession>
<feature type="transmembrane region" description="Helical" evidence="1">
    <location>
        <begin position="6"/>
        <end position="29"/>
    </location>
</feature>
<keyword evidence="1" id="KW-1133">Transmembrane helix</keyword>
<feature type="transmembrane region" description="Helical" evidence="1">
    <location>
        <begin position="49"/>
        <end position="67"/>
    </location>
</feature>
<proteinExistence type="predicted"/>
<evidence type="ECO:0000313" key="3">
    <source>
        <dbReference type="Proteomes" id="UP000301751"/>
    </source>
</evidence>
<dbReference type="Proteomes" id="UP000301751">
    <property type="component" value="Unassembled WGS sequence"/>
</dbReference>
<dbReference type="OrthoDB" id="8820893at2"/>
<evidence type="ECO:0008006" key="4">
    <source>
        <dbReference type="Google" id="ProtNLM"/>
    </source>
</evidence>
<keyword evidence="1" id="KW-0812">Transmembrane</keyword>
<feature type="transmembrane region" description="Helical" evidence="1">
    <location>
        <begin position="73"/>
        <end position="91"/>
    </location>
</feature>
<organism evidence="2 3">
    <name type="scientific">Pseudaquabacterium pictum</name>
    <dbReference type="NCBI Taxonomy" id="2315236"/>
    <lineage>
        <taxon>Bacteria</taxon>
        <taxon>Pseudomonadati</taxon>
        <taxon>Pseudomonadota</taxon>
        <taxon>Betaproteobacteria</taxon>
        <taxon>Burkholderiales</taxon>
        <taxon>Sphaerotilaceae</taxon>
        <taxon>Pseudaquabacterium</taxon>
    </lineage>
</organism>
<name>A0A480ALT6_9BURK</name>
<dbReference type="EMBL" id="BJCL01000001">
    <property type="protein sequence ID" value="GCL60942.1"/>
    <property type="molecule type" value="Genomic_DNA"/>
</dbReference>
<dbReference type="AlphaFoldDB" id="A0A480ALT6"/>
<protein>
    <recommendedName>
        <fullName evidence="4">DUF4149 domain-containing protein</fullName>
    </recommendedName>
</protein>
<comment type="caution">
    <text evidence="2">The sequence shown here is derived from an EMBL/GenBank/DDBJ whole genome shotgun (WGS) entry which is preliminary data.</text>
</comment>
<sequence length="140" mass="15265">MSIALYPALVFTVALLVTTAYFLLGGLPLLVLDHDTPLDARFIRGFFNLYYKAAFITAVGTALSYAAWGRPGFAVGAAGLALAAVLLRRRLTAAMDQLASRIQASEPLAIQRFRRVHLQALLVNLLQLVLLVWALTRLAL</sequence>
<dbReference type="RefSeq" id="WP_137730735.1">
    <property type="nucleotide sequence ID" value="NZ_BJCL01000001.1"/>
</dbReference>
<evidence type="ECO:0000256" key="1">
    <source>
        <dbReference type="SAM" id="Phobius"/>
    </source>
</evidence>